<reference evidence="3 4" key="1">
    <citation type="submission" date="2015-07" db="EMBL/GenBank/DDBJ databases">
        <title>Draft Genome Sequence of Malassezia furfur CBS1878 and Malassezia pachydermatis CBS1879.</title>
        <authorList>
            <person name="Triana S."/>
            <person name="Ohm R."/>
            <person name="Gonzalez A."/>
            <person name="DeCock H."/>
            <person name="Restrepo S."/>
            <person name="Celis A."/>
        </authorList>
    </citation>
    <scope>NUCLEOTIDE SEQUENCE [LARGE SCALE GENOMIC DNA]</scope>
    <source>
        <strain evidence="3 4">CBS 1879</strain>
    </source>
</reference>
<evidence type="ECO:0000259" key="2">
    <source>
        <dbReference type="SMART" id="SM00128"/>
    </source>
</evidence>
<evidence type="ECO:0000313" key="3">
    <source>
        <dbReference type="EMBL" id="KOS14482.1"/>
    </source>
</evidence>
<feature type="compositionally biased region" description="Basic and acidic residues" evidence="1">
    <location>
        <begin position="562"/>
        <end position="572"/>
    </location>
</feature>
<feature type="region of interest" description="Disordered" evidence="1">
    <location>
        <begin position="464"/>
        <end position="504"/>
    </location>
</feature>
<evidence type="ECO:0000313" key="4">
    <source>
        <dbReference type="Proteomes" id="UP000037751"/>
    </source>
</evidence>
<feature type="compositionally biased region" description="Acidic residues" evidence="1">
    <location>
        <begin position="483"/>
        <end position="503"/>
    </location>
</feature>
<feature type="compositionally biased region" description="Polar residues" evidence="1">
    <location>
        <begin position="467"/>
        <end position="477"/>
    </location>
</feature>
<dbReference type="GeneID" id="28727073"/>
<feature type="region of interest" description="Disordered" evidence="1">
    <location>
        <begin position="543"/>
        <end position="575"/>
    </location>
</feature>
<dbReference type="InterPro" id="IPR036691">
    <property type="entry name" value="Endo/exonu/phosph_ase_sf"/>
</dbReference>
<dbReference type="PANTHER" id="PTHR11200:SF275">
    <property type="entry name" value="LD06095P"/>
    <property type="match status" value="1"/>
</dbReference>
<dbReference type="Pfam" id="PF22669">
    <property type="entry name" value="Exo_endo_phos2"/>
    <property type="match status" value="2"/>
</dbReference>
<dbReference type="Gene3D" id="3.60.10.10">
    <property type="entry name" value="Endonuclease/exonuclease/phosphatase"/>
    <property type="match status" value="1"/>
</dbReference>
<dbReference type="OrthoDB" id="405996at2759"/>
<dbReference type="EMBL" id="LGAV01000003">
    <property type="protein sequence ID" value="KOS14482.1"/>
    <property type="molecule type" value="Genomic_DNA"/>
</dbReference>
<dbReference type="InterPro" id="IPR000300">
    <property type="entry name" value="IPPc"/>
</dbReference>
<dbReference type="VEuPathDB" id="FungiDB:Malapachy_0683"/>
<organism evidence="3 4">
    <name type="scientific">Malassezia pachydermatis</name>
    <dbReference type="NCBI Taxonomy" id="77020"/>
    <lineage>
        <taxon>Eukaryota</taxon>
        <taxon>Fungi</taxon>
        <taxon>Dikarya</taxon>
        <taxon>Basidiomycota</taxon>
        <taxon>Ustilaginomycotina</taxon>
        <taxon>Malasseziomycetes</taxon>
        <taxon>Malasseziales</taxon>
        <taxon>Malasseziaceae</taxon>
        <taxon>Malassezia</taxon>
    </lineage>
</organism>
<proteinExistence type="predicted"/>
<evidence type="ECO:0000256" key="1">
    <source>
        <dbReference type="SAM" id="MobiDB-lite"/>
    </source>
</evidence>
<protein>
    <submittedName>
        <fullName evidence="3">Dnase i-like protein</fullName>
    </submittedName>
</protein>
<accession>A0A0M9VPP2</accession>
<gene>
    <name evidence="3" type="ORF">Malapachy_0683</name>
</gene>
<dbReference type="SMART" id="SM00128">
    <property type="entry name" value="IPPc"/>
    <property type="match status" value="1"/>
</dbReference>
<sequence>MTWNMHGNIPNGDLEILFGNVGTYDPPMPAWDEDHVVTQNTTHGYRAKGQAHIPQASRLPQLPMDKEHPYHLVVICCQECPWGHGGQLTTGLHTAGEIGSVARSRTRVYKDIETSKLATATSPTLAEHPDAAHRRMPGVSLDHFLSKRKSVSSLRSDTLSIDTSLASTESIVANDDTRTVSLQDGTQVYVASRPWTKICQDWLCNGVKNPASAMMMSPTSDTPQVAMDGTAILPLNSGDISALSTEMDAWVTPLSPTSNKISPSSMKAPPEQLGPYVLLAKDRMMGCYSAVYVWRGCADRVRGASTNVVKSGLLAGRMGNKGAIGISVCLGESRLLFINAHLAAHAHKLDARLANIAKIKSELNVDTFLPPEDPRNHLKDVTEKFDHCFWCGDLNFRVDVTRKHADWLIKNHSYDDALHFDQLHRVLEEGLELQGFHEAPISFPPTYKYDVEKAKRHRRRHMHNALRHTSSTPSADTPTIVFSEDDESVADDDDSTSVIEENDEEKKRKSLWRRFLRKVDKSEKEITQEAIARQDENLATLTRTSSASTLSAESESSSILEEQEHTFPKKPSDPTFLTTLTNGLQSLRTTENASHQSPAGNLKDVDVQSISSTYDSSAKQRVPSWCDRVLWRSNVGIDEHEHTQRPSIEKMRSRIHHWLPRYRHGHHANTDEALHEANATRHIMLHAPLDWVQSVADMGKDNLLSAICDDHTLMPSQGQLRVIEYRTIDDAGVQALGARSDHRPVIFSAAIGI</sequence>
<dbReference type="GO" id="GO:0004439">
    <property type="term" value="F:phosphatidylinositol-4,5-bisphosphate 5-phosphatase activity"/>
    <property type="evidence" value="ECO:0007669"/>
    <property type="project" value="TreeGrafter"/>
</dbReference>
<dbReference type="STRING" id="77020.A0A0M9VPP2"/>
<dbReference type="SUPFAM" id="SSF56219">
    <property type="entry name" value="DNase I-like"/>
    <property type="match status" value="1"/>
</dbReference>
<dbReference type="GO" id="GO:0046856">
    <property type="term" value="P:phosphatidylinositol dephosphorylation"/>
    <property type="evidence" value="ECO:0007669"/>
    <property type="project" value="InterPro"/>
</dbReference>
<dbReference type="AlphaFoldDB" id="A0A0M9VPP2"/>
<dbReference type="InterPro" id="IPR046985">
    <property type="entry name" value="IP5"/>
</dbReference>
<dbReference type="PANTHER" id="PTHR11200">
    <property type="entry name" value="INOSITOL 5-PHOSPHATASE"/>
    <property type="match status" value="1"/>
</dbReference>
<name>A0A0M9VPP2_9BASI</name>
<dbReference type="RefSeq" id="XP_017992114.1">
    <property type="nucleotide sequence ID" value="XM_018135198.1"/>
</dbReference>
<feature type="domain" description="Inositol polyphosphate-related phosphatase" evidence="2">
    <location>
        <begin position="184"/>
        <end position="491"/>
    </location>
</feature>
<keyword evidence="4" id="KW-1185">Reference proteome</keyword>
<dbReference type="Proteomes" id="UP000037751">
    <property type="component" value="Unassembled WGS sequence"/>
</dbReference>
<comment type="caution">
    <text evidence="3">The sequence shown here is derived from an EMBL/GenBank/DDBJ whole genome shotgun (WGS) entry which is preliminary data.</text>
</comment>
<feature type="compositionally biased region" description="Low complexity" evidence="1">
    <location>
        <begin position="543"/>
        <end position="560"/>
    </location>
</feature>